<proteinExistence type="predicted"/>
<dbReference type="PANTHER" id="PTHR42939:SF1">
    <property type="entry name" value="ABC TRANSPORTER ATP-BINDING PROTEIN ALBC-RELATED"/>
    <property type="match status" value="1"/>
</dbReference>
<name>G0L3J7_ZOBGA</name>
<keyword evidence="3" id="KW-0067">ATP-binding</keyword>
<reference evidence="6" key="1">
    <citation type="submission" date="2009-07" db="EMBL/GenBank/DDBJ databases">
        <title>Complete genome sequence of Zobellia galactanivorans Dsij.</title>
        <authorList>
            <consortium name="Genoscope - CEA"/>
        </authorList>
    </citation>
    <scope>NUCLEOTIDE SEQUENCE [LARGE SCALE GENOMIC DNA]</scope>
    <source>
        <strain evidence="6">DSM 12802 / CCUG 47099 / CIP 106680 / NCIMB 13871 / Dsij</strain>
    </source>
</reference>
<dbReference type="PROSITE" id="PS00211">
    <property type="entry name" value="ABC_TRANSPORTER_1"/>
    <property type="match status" value="1"/>
</dbReference>
<dbReference type="KEGG" id="zga:ZOBELLIA_4331"/>
<dbReference type="AlphaFoldDB" id="G0L3J7"/>
<dbReference type="STRING" id="63186.ZOBELLIA_4331"/>
<dbReference type="SMART" id="SM00382">
    <property type="entry name" value="AAA"/>
    <property type="match status" value="1"/>
</dbReference>
<dbReference type="Gene3D" id="3.40.50.300">
    <property type="entry name" value="P-loop containing nucleotide triphosphate hydrolases"/>
    <property type="match status" value="1"/>
</dbReference>
<evidence type="ECO:0000259" key="4">
    <source>
        <dbReference type="PROSITE" id="PS50893"/>
    </source>
</evidence>
<dbReference type="PROSITE" id="PS50893">
    <property type="entry name" value="ABC_TRANSPORTER_2"/>
    <property type="match status" value="1"/>
</dbReference>
<dbReference type="HOGENOM" id="CLU_000604_1_2_10"/>
<dbReference type="EMBL" id="FP476056">
    <property type="protein sequence ID" value="CAZ98466.1"/>
    <property type="molecule type" value="Genomic_DNA"/>
</dbReference>
<accession>G0L3J7</accession>
<dbReference type="GO" id="GO:0005524">
    <property type="term" value="F:ATP binding"/>
    <property type="evidence" value="ECO:0007669"/>
    <property type="project" value="UniProtKB-KW"/>
</dbReference>
<evidence type="ECO:0000256" key="2">
    <source>
        <dbReference type="ARBA" id="ARBA00022741"/>
    </source>
</evidence>
<gene>
    <name evidence="5" type="ordered locus">zobellia_4331</name>
</gene>
<dbReference type="Proteomes" id="UP000008898">
    <property type="component" value="Chromosome"/>
</dbReference>
<organism evidence="5 6">
    <name type="scientific">Zobellia galactanivorans (strain DSM 12802 / CCUG 47099 / CIP 106680 / NCIMB 13871 / Dsij)</name>
    <dbReference type="NCBI Taxonomy" id="63186"/>
    <lineage>
        <taxon>Bacteria</taxon>
        <taxon>Pseudomonadati</taxon>
        <taxon>Bacteroidota</taxon>
        <taxon>Flavobacteriia</taxon>
        <taxon>Flavobacteriales</taxon>
        <taxon>Flavobacteriaceae</taxon>
        <taxon>Zobellia</taxon>
    </lineage>
</organism>
<evidence type="ECO:0000313" key="5">
    <source>
        <dbReference type="EMBL" id="CAZ98466.1"/>
    </source>
</evidence>
<dbReference type="PATRIC" id="fig|63186.3.peg.4248"/>
<sequence>MFVHCIDYGRIHVCDKFQHQFLIHISLMLKALNITKSYNGKMALKDVSFEVSKGEIFCLLGQNGAGKTTTINIFLGFIKKDGGKAFVADKEVGKDDTNQLTAYIPETVQLYGNLSGVENLDFFSRLAGFEYTMAKLEAFLSKTGLQEDAQHKRLSSYSKGMRQKVGIAIALAKNAEVIFMDEPTSGLDPKATAEFTKICKELADMGKVIFMATHDIFNAVELGNTIGIMKEGVLAQKLKASEIDANELKQLYLETI</sequence>
<dbReference type="PANTHER" id="PTHR42939">
    <property type="entry name" value="ABC TRANSPORTER ATP-BINDING PROTEIN ALBC-RELATED"/>
    <property type="match status" value="1"/>
</dbReference>
<keyword evidence="6" id="KW-1185">Reference proteome</keyword>
<evidence type="ECO:0000313" key="6">
    <source>
        <dbReference type="Proteomes" id="UP000008898"/>
    </source>
</evidence>
<evidence type="ECO:0000256" key="1">
    <source>
        <dbReference type="ARBA" id="ARBA00022448"/>
    </source>
</evidence>
<dbReference type="GO" id="GO:0016887">
    <property type="term" value="F:ATP hydrolysis activity"/>
    <property type="evidence" value="ECO:0007669"/>
    <property type="project" value="InterPro"/>
</dbReference>
<keyword evidence="1" id="KW-0813">Transport</keyword>
<reference evidence="5 6" key="2">
    <citation type="journal article" date="2012" name="Environ. Microbiol.">
        <title>Characterization of the first alginolytic operons in a marine bacterium: from their emergence in marine Flavobacteriia to their independent transfers to marine Proteobacteria and human gut Bacteroides.</title>
        <authorList>
            <person name="Thomas F."/>
            <person name="Barbeyron T."/>
            <person name="Tonon T."/>
            <person name="Genicot S."/>
            <person name="Czjzek M."/>
            <person name="Michel G."/>
        </authorList>
    </citation>
    <scope>NUCLEOTIDE SEQUENCE [LARGE SCALE GENOMIC DNA]</scope>
    <source>
        <strain evidence="6">DSM 12802 / CCUG 47099 / CIP 106680 / NCIMB 13871 / Dsij</strain>
    </source>
</reference>
<dbReference type="CDD" id="cd03230">
    <property type="entry name" value="ABC_DR_subfamily_A"/>
    <property type="match status" value="1"/>
</dbReference>
<dbReference type="InterPro" id="IPR051782">
    <property type="entry name" value="ABC_Transporter_VariousFunc"/>
</dbReference>
<dbReference type="InterPro" id="IPR027417">
    <property type="entry name" value="P-loop_NTPase"/>
</dbReference>
<keyword evidence="2" id="KW-0547">Nucleotide-binding</keyword>
<protein>
    <submittedName>
        <fullName evidence="5">ABC transporter, ATPase component</fullName>
    </submittedName>
</protein>
<dbReference type="Pfam" id="PF00005">
    <property type="entry name" value="ABC_tran"/>
    <property type="match status" value="1"/>
</dbReference>
<dbReference type="InterPro" id="IPR003439">
    <property type="entry name" value="ABC_transporter-like_ATP-bd"/>
</dbReference>
<dbReference type="SUPFAM" id="SSF52540">
    <property type="entry name" value="P-loop containing nucleoside triphosphate hydrolases"/>
    <property type="match status" value="1"/>
</dbReference>
<feature type="domain" description="ABC transporter" evidence="4">
    <location>
        <begin position="29"/>
        <end position="256"/>
    </location>
</feature>
<dbReference type="InterPro" id="IPR003593">
    <property type="entry name" value="AAA+_ATPase"/>
</dbReference>
<evidence type="ECO:0000256" key="3">
    <source>
        <dbReference type="ARBA" id="ARBA00022840"/>
    </source>
</evidence>
<dbReference type="InterPro" id="IPR017871">
    <property type="entry name" value="ABC_transporter-like_CS"/>
</dbReference>